<dbReference type="InterPro" id="IPR051685">
    <property type="entry name" value="Ycf3/AcsC/BcsC/TPR_MFPF"/>
</dbReference>
<dbReference type="SMART" id="SM00028">
    <property type="entry name" value="TPR"/>
    <property type="match status" value="5"/>
</dbReference>
<dbReference type="InterPro" id="IPR011989">
    <property type="entry name" value="ARM-like"/>
</dbReference>
<dbReference type="EMBL" id="PDPS01000020">
    <property type="protein sequence ID" value="PID59056.1"/>
    <property type="molecule type" value="Genomic_DNA"/>
</dbReference>
<dbReference type="PANTHER" id="PTHR44943:SF8">
    <property type="entry name" value="TPR REPEAT-CONTAINING PROTEIN MJ0263"/>
    <property type="match status" value="1"/>
</dbReference>
<keyword evidence="1" id="KW-0677">Repeat</keyword>
<dbReference type="InterPro" id="IPR019734">
    <property type="entry name" value="TPR_rpt"/>
</dbReference>
<accession>A0A2G6EAE2</accession>
<organism evidence="3 4">
    <name type="scientific">candidate division KSB3 bacterium</name>
    <dbReference type="NCBI Taxonomy" id="2044937"/>
    <lineage>
        <taxon>Bacteria</taxon>
        <taxon>candidate division KSB3</taxon>
    </lineage>
</organism>
<dbReference type="Proteomes" id="UP000229740">
    <property type="component" value="Unassembled WGS sequence"/>
</dbReference>
<evidence type="ECO:0000313" key="4">
    <source>
        <dbReference type="Proteomes" id="UP000229740"/>
    </source>
</evidence>
<dbReference type="Pfam" id="PF14559">
    <property type="entry name" value="TPR_19"/>
    <property type="match status" value="1"/>
</dbReference>
<reference evidence="3 4" key="1">
    <citation type="submission" date="2017-10" db="EMBL/GenBank/DDBJ databases">
        <title>Novel microbial diversity and functional potential in the marine mammal oral microbiome.</title>
        <authorList>
            <person name="Dudek N.K."/>
            <person name="Sun C.L."/>
            <person name="Burstein D."/>
            <person name="Kantor R.S."/>
            <person name="Aliaga Goltsman D.S."/>
            <person name="Bik E.M."/>
            <person name="Thomas B.C."/>
            <person name="Banfield J.F."/>
            <person name="Relman D.A."/>
        </authorList>
    </citation>
    <scope>NUCLEOTIDE SEQUENCE [LARGE SCALE GENOMIC DNA]</scope>
    <source>
        <strain evidence="3">DOLZORAL124_49_17</strain>
    </source>
</reference>
<dbReference type="SUPFAM" id="SSF48371">
    <property type="entry name" value="ARM repeat"/>
    <property type="match status" value="1"/>
</dbReference>
<dbReference type="InterPro" id="IPR011990">
    <property type="entry name" value="TPR-like_helical_dom_sf"/>
</dbReference>
<sequence>MDQDVITQTRAAINEQRQDKEALALYWRYIQDDHKALELLPEAYSLLYTAWYQHGDDEIAVLIELAYQQRFADTDVLSFMAEGEFHYKRYGNALKLYDRLLTLKALDDKGYQHLKLACFRQQSFDNFTNLLLQRCLKLSPGDQSILRFLFSQYLLHDTFSYGPGAKTIYQALLELEPDNIAAHSALCECYLRQGKYEESIQAGEAALQYEKGHPEILANLAKAYYEVGSYGKVVNCCRDVLNKRHARHDVQILLATVYARNMLTTTESCKQYRLALNADPDNLPIRLALFRSYLRKLHVRDALEECEQIMMQLSEQYEESNRECIVTLKEMIAECERALRRCPDDIALYLVTAKLYEEIGHFNKALIYYRTLLEHPLEGPLLYKLIEVLEKLTSFQVKNPHLYLYLGLLYHKAERQREAKKAFRAVMFSDLDERDVDDILIRHDRSLWQYPPVLVILAHHRLVTKDILEGLVQVFRESDREDWKGVLWVLQELYDIDDLLPELQRSFAWESFSEIYQQIITLLAYNRTPYAIRLLQELLSSPQEAIRREALNALFQIDPESNGACLAEMSLDNPYADIRLEIAGYYAQEPSADATAQLLQMLHDDEAEIRIYVIRALQQRDISIQKFRERLFIEQNVDVKIEIIRFLSRLRDPKEVIYLAHLLNDLVTKRYEGSKHPGGNVYSRLKELITHTHSSEEDVHLLSALIDAVGKLRLDESLYSLSTLAEHERSQILRIKAIEALGQIGSARGIPSLQKILHSTLESQDIRAAAEKALDLLMRENPL</sequence>
<comment type="caution">
    <text evidence="3">The sequence shown here is derived from an EMBL/GenBank/DDBJ whole genome shotgun (WGS) entry which is preliminary data.</text>
</comment>
<evidence type="ECO:0008006" key="5">
    <source>
        <dbReference type="Google" id="ProtNLM"/>
    </source>
</evidence>
<dbReference type="Gene3D" id="1.25.40.10">
    <property type="entry name" value="Tetratricopeptide repeat domain"/>
    <property type="match status" value="2"/>
</dbReference>
<keyword evidence="2" id="KW-0802">TPR repeat</keyword>
<dbReference type="Pfam" id="PF13646">
    <property type="entry name" value="HEAT_2"/>
    <property type="match status" value="2"/>
</dbReference>
<dbReference type="SUPFAM" id="SSF48452">
    <property type="entry name" value="TPR-like"/>
    <property type="match status" value="2"/>
</dbReference>
<evidence type="ECO:0000313" key="3">
    <source>
        <dbReference type="EMBL" id="PID59056.1"/>
    </source>
</evidence>
<protein>
    <recommendedName>
        <fullName evidence="5">Tetratricopeptide repeat protein</fullName>
    </recommendedName>
</protein>
<evidence type="ECO:0000256" key="2">
    <source>
        <dbReference type="ARBA" id="ARBA00022803"/>
    </source>
</evidence>
<dbReference type="PANTHER" id="PTHR44943">
    <property type="entry name" value="CELLULOSE SYNTHASE OPERON PROTEIN C"/>
    <property type="match status" value="1"/>
</dbReference>
<dbReference type="InterPro" id="IPR016024">
    <property type="entry name" value="ARM-type_fold"/>
</dbReference>
<proteinExistence type="predicted"/>
<dbReference type="AlphaFoldDB" id="A0A2G6EAE2"/>
<evidence type="ECO:0000256" key="1">
    <source>
        <dbReference type="ARBA" id="ARBA00022737"/>
    </source>
</evidence>
<gene>
    <name evidence="3" type="ORF">CSB45_01215</name>
</gene>
<name>A0A2G6EAE2_9BACT</name>
<dbReference type="Gene3D" id="1.25.10.10">
    <property type="entry name" value="Leucine-rich Repeat Variant"/>
    <property type="match status" value="2"/>
</dbReference>